<accession>A0A1V5SIJ8</accession>
<dbReference type="Pfam" id="PF09719">
    <property type="entry name" value="C_GCAxxG_C_C"/>
    <property type="match status" value="1"/>
</dbReference>
<gene>
    <name evidence="1" type="ORF">BWY41_02125</name>
</gene>
<dbReference type="Proteomes" id="UP000485569">
    <property type="component" value="Unassembled WGS sequence"/>
</dbReference>
<reference evidence="1" key="1">
    <citation type="submission" date="2017-02" db="EMBL/GenBank/DDBJ databases">
        <title>Delving into the versatile metabolic prowess of the omnipresent phylum Bacteroidetes.</title>
        <authorList>
            <person name="Nobu M.K."/>
            <person name="Mei R."/>
            <person name="Narihiro T."/>
            <person name="Kuroda K."/>
            <person name="Liu W.-T."/>
        </authorList>
    </citation>
    <scope>NUCLEOTIDE SEQUENCE</scope>
    <source>
        <strain evidence="1">ADurb.Bin276</strain>
    </source>
</reference>
<dbReference type="EMBL" id="MWBQ01000218">
    <property type="protein sequence ID" value="OQA54297.1"/>
    <property type="molecule type" value="Genomic_DNA"/>
</dbReference>
<protein>
    <submittedName>
        <fullName evidence="1">Putative redox-active protein (C_GCAxxG_C_C)</fullName>
    </submittedName>
</protein>
<name>A0A1V5SIJ8_9BACT</name>
<proteinExistence type="predicted"/>
<dbReference type="AlphaFoldDB" id="A0A1V5SIJ8"/>
<dbReference type="SUPFAM" id="SSF48695">
    <property type="entry name" value="Multiheme cytochromes"/>
    <property type="match status" value="1"/>
</dbReference>
<dbReference type="InterPro" id="IPR036280">
    <property type="entry name" value="Multihaem_cyt_sf"/>
</dbReference>
<dbReference type="InterPro" id="IPR010181">
    <property type="entry name" value="CGCAxxGCC_motif"/>
</dbReference>
<comment type="caution">
    <text evidence="1">The sequence shown here is derived from an EMBL/GenBank/DDBJ whole genome shotgun (WGS) entry which is preliminary data.</text>
</comment>
<organism evidence="1">
    <name type="scientific">Candidatus Atribacter allofermentans</name>
    <dbReference type="NCBI Taxonomy" id="1852833"/>
    <lineage>
        <taxon>Bacteria</taxon>
        <taxon>Pseudomonadati</taxon>
        <taxon>Atribacterota</taxon>
        <taxon>Atribacteria</taxon>
        <taxon>Atribacterales</taxon>
        <taxon>Atribacteraceae</taxon>
        <taxon>Atribacter</taxon>
    </lineage>
</organism>
<sequence length="145" mass="16226">MPEATEYHQQGFNCCESTLMGLCDHLGKTCHFFPRLATGFGGGLGHTGDVCGAITGSIMALGLEFGRDQAQDKKTRDDLYLLVEHFINDVKKELGTIDCIDLIGVPMNTVEGLSEYRKNNMHLKCREFIKTISQIAKEYLDQIRH</sequence>
<evidence type="ECO:0000313" key="1">
    <source>
        <dbReference type="EMBL" id="OQA54297.1"/>
    </source>
</evidence>
<dbReference type="NCBIfam" id="TIGR01909">
    <property type="entry name" value="C_GCAxxG_C_C"/>
    <property type="match status" value="1"/>
</dbReference>